<dbReference type="CDD" id="cd00093">
    <property type="entry name" value="HTH_XRE"/>
    <property type="match status" value="1"/>
</dbReference>
<sequence>MENRDEILEALAYWVHYFREKQKLSQLELAVRVGVDTRQIGRIEQQVNAPSIVLVYRIAKALDVTLNQLVQPMEPEQTPEQTIK</sequence>
<organism evidence="3">
    <name type="scientific">Roseihalotalea indica</name>
    <dbReference type="NCBI Taxonomy" id="2867963"/>
    <lineage>
        <taxon>Bacteria</taxon>
        <taxon>Pseudomonadati</taxon>
        <taxon>Bacteroidota</taxon>
        <taxon>Cytophagia</taxon>
        <taxon>Cytophagales</taxon>
        <taxon>Catalimonadaceae</taxon>
        <taxon>Roseihalotalea</taxon>
    </lineage>
</organism>
<dbReference type="EMBL" id="CP120682">
    <property type="protein sequence ID" value="WKN38683.1"/>
    <property type="molecule type" value="Genomic_DNA"/>
</dbReference>
<dbReference type="Gene3D" id="1.10.260.40">
    <property type="entry name" value="lambda repressor-like DNA-binding domains"/>
    <property type="match status" value="1"/>
</dbReference>
<name>A0AA49GQL8_9BACT</name>
<proteinExistence type="predicted"/>
<gene>
    <name evidence="3" type="ORF">K4G66_08205</name>
</gene>
<dbReference type="InterPro" id="IPR010982">
    <property type="entry name" value="Lambda_DNA-bd_dom_sf"/>
</dbReference>
<evidence type="ECO:0000313" key="3">
    <source>
        <dbReference type="EMBL" id="WKN38683.1"/>
    </source>
</evidence>
<dbReference type="SUPFAM" id="SSF47413">
    <property type="entry name" value="lambda repressor-like DNA-binding domains"/>
    <property type="match status" value="1"/>
</dbReference>
<dbReference type="GO" id="GO:0003677">
    <property type="term" value="F:DNA binding"/>
    <property type="evidence" value="ECO:0007669"/>
    <property type="project" value="UniProtKB-KW"/>
</dbReference>
<dbReference type="GO" id="GO:0003700">
    <property type="term" value="F:DNA-binding transcription factor activity"/>
    <property type="evidence" value="ECO:0007669"/>
    <property type="project" value="TreeGrafter"/>
</dbReference>
<dbReference type="PANTHER" id="PTHR46797:SF24">
    <property type="entry name" value="DNA-BINDING PHAGE PROTEIN"/>
    <property type="match status" value="1"/>
</dbReference>
<feature type="domain" description="HTH cro/C1-type" evidence="2">
    <location>
        <begin position="15"/>
        <end position="69"/>
    </location>
</feature>
<evidence type="ECO:0000256" key="1">
    <source>
        <dbReference type="ARBA" id="ARBA00023125"/>
    </source>
</evidence>
<reference evidence="3" key="1">
    <citation type="journal article" date="2023" name="Comput. Struct. Biotechnol. J.">
        <title>Discovery of a novel marine Bacteroidetes with a rich repertoire of carbohydrate-active enzymes.</title>
        <authorList>
            <person name="Chen B."/>
            <person name="Liu G."/>
            <person name="Chen Q."/>
            <person name="Wang H."/>
            <person name="Liu L."/>
            <person name="Tang K."/>
        </authorList>
    </citation>
    <scope>NUCLEOTIDE SEQUENCE</scope>
    <source>
        <strain evidence="3">TK19036</strain>
    </source>
</reference>
<dbReference type="GO" id="GO:0005829">
    <property type="term" value="C:cytosol"/>
    <property type="evidence" value="ECO:0007669"/>
    <property type="project" value="TreeGrafter"/>
</dbReference>
<dbReference type="PROSITE" id="PS50943">
    <property type="entry name" value="HTH_CROC1"/>
    <property type="match status" value="1"/>
</dbReference>
<dbReference type="Pfam" id="PF01381">
    <property type="entry name" value="HTH_3"/>
    <property type="match status" value="1"/>
</dbReference>
<protein>
    <submittedName>
        <fullName evidence="3">Helix-turn-helix transcriptional regulator</fullName>
    </submittedName>
</protein>
<keyword evidence="1" id="KW-0238">DNA-binding</keyword>
<dbReference type="AlphaFoldDB" id="A0AA49GQL8"/>
<reference evidence="3" key="2">
    <citation type="journal article" date="2024" name="Antonie Van Leeuwenhoek">
        <title>Roseihalotalea indica gen. nov., sp. nov., a halophilic Bacteroidetes from mesopelagic Southwest Indian Ocean with higher carbohydrate metabolic potential.</title>
        <authorList>
            <person name="Chen B."/>
            <person name="Zhang M."/>
            <person name="Lin D."/>
            <person name="Ye J."/>
            <person name="Tang K."/>
        </authorList>
    </citation>
    <scope>NUCLEOTIDE SEQUENCE</scope>
    <source>
        <strain evidence="3">TK19036</strain>
    </source>
</reference>
<dbReference type="InterPro" id="IPR050807">
    <property type="entry name" value="TransReg_Diox_bact_type"/>
</dbReference>
<dbReference type="SMART" id="SM00530">
    <property type="entry name" value="HTH_XRE"/>
    <property type="match status" value="1"/>
</dbReference>
<evidence type="ECO:0000259" key="2">
    <source>
        <dbReference type="PROSITE" id="PS50943"/>
    </source>
</evidence>
<dbReference type="InterPro" id="IPR001387">
    <property type="entry name" value="Cro/C1-type_HTH"/>
</dbReference>
<accession>A0AA49GQL8</accession>
<dbReference type="PANTHER" id="PTHR46797">
    <property type="entry name" value="HTH-TYPE TRANSCRIPTIONAL REGULATOR"/>
    <property type="match status" value="1"/>
</dbReference>